<evidence type="ECO:0008006" key="3">
    <source>
        <dbReference type="Google" id="ProtNLM"/>
    </source>
</evidence>
<name>A0A1V4SY92_9CLOT</name>
<dbReference type="EMBL" id="LTAY01000021">
    <property type="protein sequence ID" value="OPX49754.1"/>
    <property type="molecule type" value="Genomic_DNA"/>
</dbReference>
<evidence type="ECO:0000313" key="2">
    <source>
        <dbReference type="Proteomes" id="UP000191448"/>
    </source>
</evidence>
<dbReference type="Proteomes" id="UP000191448">
    <property type="component" value="Unassembled WGS sequence"/>
</dbReference>
<organism evidence="1 2">
    <name type="scientific">Clostridium thermobutyricum DSM 4928</name>
    <dbReference type="NCBI Taxonomy" id="1121339"/>
    <lineage>
        <taxon>Bacteria</taxon>
        <taxon>Bacillati</taxon>
        <taxon>Bacillota</taxon>
        <taxon>Clostridia</taxon>
        <taxon>Eubacteriales</taxon>
        <taxon>Clostridiaceae</taxon>
        <taxon>Clostridium</taxon>
    </lineage>
</organism>
<protein>
    <recommendedName>
        <fullName evidence="3">Lipoprotein</fullName>
    </recommendedName>
</protein>
<sequence length="134" mass="14996">MKKLISIIVIFISIFLVSCDFINTPLKDVSIDIFSNDLFVTYAAKANYQKDVTYTLELSTNIQNEDGTSKNIILQATEFIAKENTKILSDSILISDICDIIGGDFTEKNFKELKYTVSIYNSNNDSAGTTLEID</sequence>
<reference evidence="1 2" key="1">
    <citation type="submission" date="2016-02" db="EMBL/GenBank/DDBJ databases">
        <title>Genome sequence of Clostridium thermobutyricum DSM 4928.</title>
        <authorList>
            <person name="Poehlein A."/>
            <person name="Daniel R."/>
        </authorList>
    </citation>
    <scope>NUCLEOTIDE SEQUENCE [LARGE SCALE GENOMIC DNA]</scope>
    <source>
        <strain evidence="1 2">DSM 4928</strain>
    </source>
</reference>
<evidence type="ECO:0000313" key="1">
    <source>
        <dbReference type="EMBL" id="OPX49754.1"/>
    </source>
</evidence>
<dbReference type="RefSeq" id="WP_080021838.1">
    <property type="nucleotide sequence ID" value="NZ_LTAY01000021.1"/>
</dbReference>
<dbReference type="AlphaFoldDB" id="A0A1V4SY92"/>
<accession>A0A1V4SY92</accession>
<dbReference type="PROSITE" id="PS51257">
    <property type="entry name" value="PROKAR_LIPOPROTEIN"/>
    <property type="match status" value="1"/>
</dbReference>
<gene>
    <name evidence="1" type="ORF">CLTHE_04850</name>
</gene>
<comment type="caution">
    <text evidence="1">The sequence shown here is derived from an EMBL/GenBank/DDBJ whole genome shotgun (WGS) entry which is preliminary data.</text>
</comment>
<proteinExistence type="predicted"/>